<reference evidence="2" key="1">
    <citation type="journal article" date="2015" name="Nature">
        <title>Complex archaea that bridge the gap between prokaryotes and eukaryotes.</title>
        <authorList>
            <person name="Spang A."/>
            <person name="Saw J.H."/>
            <person name="Jorgensen S.L."/>
            <person name="Zaremba-Niedzwiedzka K."/>
            <person name="Martijn J."/>
            <person name="Lind A.E."/>
            <person name="van Eijk R."/>
            <person name="Schleper C."/>
            <person name="Guy L."/>
            <person name="Ettema T.J."/>
        </authorList>
    </citation>
    <scope>NUCLEOTIDE SEQUENCE</scope>
</reference>
<evidence type="ECO:0000256" key="1">
    <source>
        <dbReference type="SAM" id="Phobius"/>
    </source>
</evidence>
<evidence type="ECO:0000313" key="2">
    <source>
        <dbReference type="EMBL" id="KKM97098.1"/>
    </source>
</evidence>
<accession>A0A0F9LUK0</accession>
<comment type="caution">
    <text evidence="2">The sequence shown here is derived from an EMBL/GenBank/DDBJ whole genome shotgun (WGS) entry which is preliminary data.</text>
</comment>
<dbReference type="AlphaFoldDB" id="A0A0F9LUK0"/>
<feature type="transmembrane region" description="Helical" evidence="1">
    <location>
        <begin position="44"/>
        <end position="66"/>
    </location>
</feature>
<feature type="transmembrane region" description="Helical" evidence="1">
    <location>
        <begin position="12"/>
        <end position="38"/>
    </location>
</feature>
<keyword evidence="1" id="KW-0472">Membrane</keyword>
<keyword evidence="1" id="KW-0812">Transmembrane</keyword>
<name>A0A0F9LUK0_9ZZZZ</name>
<dbReference type="EMBL" id="LAZR01005791">
    <property type="protein sequence ID" value="KKM97098.1"/>
    <property type="molecule type" value="Genomic_DNA"/>
</dbReference>
<gene>
    <name evidence="2" type="ORF">LCGC14_1171540</name>
</gene>
<protein>
    <submittedName>
        <fullName evidence="2">Uncharacterized protein</fullName>
    </submittedName>
</protein>
<keyword evidence="1" id="KW-1133">Transmembrane helix</keyword>
<proteinExistence type="predicted"/>
<sequence>MRKISKEIGFVISLAGGILSFIFGVIIPIWFSILYVFGPLFVTTLQMVIIIGGVITIEGAIILWIYPSISGMLVLIGALVHNSLNSVH</sequence>
<organism evidence="2">
    <name type="scientific">marine sediment metagenome</name>
    <dbReference type="NCBI Taxonomy" id="412755"/>
    <lineage>
        <taxon>unclassified sequences</taxon>
        <taxon>metagenomes</taxon>
        <taxon>ecological metagenomes</taxon>
    </lineage>
</organism>